<dbReference type="STRING" id="5364.A0A5C3NCM1"/>
<dbReference type="EMBL" id="ML213505">
    <property type="protein sequence ID" value="TFK55070.1"/>
    <property type="molecule type" value="Genomic_DNA"/>
</dbReference>
<comment type="similarity">
    <text evidence="2">Belongs to the SRP receptor beta subunit family.</text>
</comment>
<dbReference type="Proteomes" id="UP000305948">
    <property type="component" value="Unassembled WGS sequence"/>
</dbReference>
<keyword evidence="4 11" id="KW-0812">Transmembrane</keyword>
<keyword evidence="13" id="KW-1185">Reference proteome</keyword>
<evidence type="ECO:0000313" key="13">
    <source>
        <dbReference type="Proteomes" id="UP000305948"/>
    </source>
</evidence>
<organism evidence="12 13">
    <name type="scientific">Heliocybe sulcata</name>
    <dbReference type="NCBI Taxonomy" id="5364"/>
    <lineage>
        <taxon>Eukaryota</taxon>
        <taxon>Fungi</taxon>
        <taxon>Dikarya</taxon>
        <taxon>Basidiomycota</taxon>
        <taxon>Agaricomycotina</taxon>
        <taxon>Agaricomycetes</taxon>
        <taxon>Gloeophyllales</taxon>
        <taxon>Gloeophyllaceae</taxon>
        <taxon>Heliocybe</taxon>
    </lineage>
</organism>
<evidence type="ECO:0000256" key="2">
    <source>
        <dbReference type="ARBA" id="ARBA00005619"/>
    </source>
</evidence>
<keyword evidence="8" id="KW-0342">GTP-binding</keyword>
<evidence type="ECO:0000256" key="6">
    <source>
        <dbReference type="ARBA" id="ARBA00022824"/>
    </source>
</evidence>
<gene>
    <name evidence="12" type="ORF">OE88DRAFT_996248</name>
</gene>
<protein>
    <recommendedName>
        <fullName evidence="3">Signal recognition particle receptor subunit beta</fullName>
    </recommendedName>
</protein>
<evidence type="ECO:0000256" key="9">
    <source>
        <dbReference type="ARBA" id="ARBA00023136"/>
    </source>
</evidence>
<evidence type="ECO:0000256" key="1">
    <source>
        <dbReference type="ARBA" id="ARBA00004389"/>
    </source>
</evidence>
<dbReference type="Gene3D" id="3.40.50.300">
    <property type="entry name" value="P-loop containing nucleotide triphosphate hydrolases"/>
    <property type="match status" value="1"/>
</dbReference>
<reference evidence="12 13" key="1">
    <citation type="journal article" date="2019" name="Nat. Ecol. Evol.">
        <title>Megaphylogeny resolves global patterns of mushroom evolution.</title>
        <authorList>
            <person name="Varga T."/>
            <person name="Krizsan K."/>
            <person name="Foldi C."/>
            <person name="Dima B."/>
            <person name="Sanchez-Garcia M."/>
            <person name="Sanchez-Ramirez S."/>
            <person name="Szollosi G.J."/>
            <person name="Szarkandi J.G."/>
            <person name="Papp V."/>
            <person name="Albert L."/>
            <person name="Andreopoulos W."/>
            <person name="Angelini C."/>
            <person name="Antonin V."/>
            <person name="Barry K.W."/>
            <person name="Bougher N.L."/>
            <person name="Buchanan P."/>
            <person name="Buyck B."/>
            <person name="Bense V."/>
            <person name="Catcheside P."/>
            <person name="Chovatia M."/>
            <person name="Cooper J."/>
            <person name="Damon W."/>
            <person name="Desjardin D."/>
            <person name="Finy P."/>
            <person name="Geml J."/>
            <person name="Haridas S."/>
            <person name="Hughes K."/>
            <person name="Justo A."/>
            <person name="Karasinski D."/>
            <person name="Kautmanova I."/>
            <person name="Kiss B."/>
            <person name="Kocsube S."/>
            <person name="Kotiranta H."/>
            <person name="LaButti K.M."/>
            <person name="Lechner B.E."/>
            <person name="Liimatainen K."/>
            <person name="Lipzen A."/>
            <person name="Lukacs Z."/>
            <person name="Mihaltcheva S."/>
            <person name="Morgado L.N."/>
            <person name="Niskanen T."/>
            <person name="Noordeloos M.E."/>
            <person name="Ohm R.A."/>
            <person name="Ortiz-Santana B."/>
            <person name="Ovrebo C."/>
            <person name="Racz N."/>
            <person name="Riley R."/>
            <person name="Savchenko A."/>
            <person name="Shiryaev A."/>
            <person name="Soop K."/>
            <person name="Spirin V."/>
            <person name="Szebenyi C."/>
            <person name="Tomsovsky M."/>
            <person name="Tulloss R.E."/>
            <person name="Uehling J."/>
            <person name="Grigoriev I.V."/>
            <person name="Vagvolgyi C."/>
            <person name="Papp T."/>
            <person name="Martin F.M."/>
            <person name="Miettinen O."/>
            <person name="Hibbett D.S."/>
            <person name="Nagy L.G."/>
        </authorList>
    </citation>
    <scope>NUCLEOTIDE SEQUENCE [LARGE SCALE GENOMIC DNA]</scope>
    <source>
        <strain evidence="12 13">OMC1185</strain>
    </source>
</reference>
<evidence type="ECO:0000313" key="12">
    <source>
        <dbReference type="EMBL" id="TFK55070.1"/>
    </source>
</evidence>
<evidence type="ECO:0000256" key="11">
    <source>
        <dbReference type="SAM" id="Phobius"/>
    </source>
</evidence>
<evidence type="ECO:0000256" key="8">
    <source>
        <dbReference type="ARBA" id="ARBA00023134"/>
    </source>
</evidence>
<dbReference type="Pfam" id="PF09439">
    <property type="entry name" value="SRPRB"/>
    <property type="match status" value="1"/>
</dbReference>
<name>A0A5C3NCM1_9AGAM</name>
<sequence length="295" mass="31558">MRRKMWEPELSLKAVSRPNLRLKTPFMDLEASVSVVNEEQPVLSPEVVPALPAMSTQTLAIASFSVAVLLLAVFVLLVRRKSISRGNAVLIVGPPDAGKTAILSTLVYNQTLPTHTSLQTNTSLVALSNPQKPLTAIDVPGHPRIRDQFKEHLPQAKAVVFVVDSSTVSRNGPAVAEYVKLCHTDLLNSVAASGPVDQLAINRVRTILERELEKRRVSQLGVGVEGLGEEGEAAGEAGGLECSGAGGTFRFAEWEGGEVAFIGTSVSIGKRNEVVNEKAGLDGLTTLRDWIEGLP</sequence>
<dbReference type="InterPro" id="IPR027417">
    <property type="entry name" value="P-loop_NTPase"/>
</dbReference>
<accession>A0A5C3NCM1</accession>
<keyword evidence="6" id="KW-0256">Endoplasmic reticulum</keyword>
<dbReference type="AlphaFoldDB" id="A0A5C3NCM1"/>
<evidence type="ECO:0000256" key="10">
    <source>
        <dbReference type="ARBA" id="ARBA00023170"/>
    </source>
</evidence>
<comment type="subcellular location">
    <subcellularLocation>
        <location evidence="1">Endoplasmic reticulum membrane</location>
        <topology evidence="1">Single-pass membrane protein</topology>
    </subcellularLocation>
</comment>
<evidence type="ECO:0000256" key="4">
    <source>
        <dbReference type="ARBA" id="ARBA00022692"/>
    </source>
</evidence>
<proteinExistence type="inferred from homology"/>
<dbReference type="SUPFAM" id="SSF52540">
    <property type="entry name" value="P-loop containing nucleoside triphosphate hydrolases"/>
    <property type="match status" value="1"/>
</dbReference>
<feature type="transmembrane region" description="Helical" evidence="11">
    <location>
        <begin position="59"/>
        <end position="78"/>
    </location>
</feature>
<evidence type="ECO:0000256" key="5">
    <source>
        <dbReference type="ARBA" id="ARBA00022741"/>
    </source>
</evidence>
<keyword evidence="10" id="KW-0675">Receptor</keyword>
<evidence type="ECO:0000256" key="7">
    <source>
        <dbReference type="ARBA" id="ARBA00022989"/>
    </source>
</evidence>
<evidence type="ECO:0000256" key="3">
    <source>
        <dbReference type="ARBA" id="ARBA00020256"/>
    </source>
</evidence>
<dbReference type="GO" id="GO:0005789">
    <property type="term" value="C:endoplasmic reticulum membrane"/>
    <property type="evidence" value="ECO:0007669"/>
    <property type="project" value="UniProtKB-SubCell"/>
</dbReference>
<dbReference type="InterPro" id="IPR019009">
    <property type="entry name" value="SRP_receptor_beta_su"/>
</dbReference>
<dbReference type="GO" id="GO:0005525">
    <property type="term" value="F:GTP binding"/>
    <property type="evidence" value="ECO:0007669"/>
    <property type="project" value="UniProtKB-KW"/>
</dbReference>
<keyword evidence="9 11" id="KW-0472">Membrane</keyword>
<keyword evidence="5" id="KW-0547">Nucleotide-binding</keyword>
<dbReference type="OrthoDB" id="41266at2759"/>
<keyword evidence="7 11" id="KW-1133">Transmembrane helix</keyword>